<dbReference type="AlphaFoldDB" id="U9TSK1"/>
<reference evidence="2" key="1">
    <citation type="submission" date="2013-07" db="EMBL/GenBank/DDBJ databases">
        <title>The genome of an arbuscular mycorrhizal fungus provides insights into the evolution of the oldest plant symbiosis.</title>
        <authorList>
            <consortium name="DOE Joint Genome Institute"/>
            <person name="Tisserant E."/>
            <person name="Malbreil M."/>
            <person name="Kuo A."/>
            <person name="Kohler A."/>
            <person name="Symeonidi A."/>
            <person name="Balestrini R."/>
            <person name="Charron P."/>
            <person name="Duensing N."/>
            <person name="Frei-dit-Frey N."/>
            <person name="Gianinazzi-Pearson V."/>
            <person name="Gilbert B."/>
            <person name="Handa Y."/>
            <person name="Hijri M."/>
            <person name="Kaul R."/>
            <person name="Kawaguchi M."/>
            <person name="Krajinski F."/>
            <person name="Lammers P."/>
            <person name="Lapierre D."/>
            <person name="Masclaux F.G."/>
            <person name="Murat C."/>
            <person name="Morin E."/>
            <person name="Ndikumana S."/>
            <person name="Pagni M."/>
            <person name="Petitpierre D."/>
            <person name="Requena N."/>
            <person name="Rosikiewicz P."/>
            <person name="Riley R."/>
            <person name="Saito K."/>
            <person name="San Clemente H."/>
            <person name="Shapiro H."/>
            <person name="van Tuinen D."/>
            <person name="Becard G."/>
            <person name="Bonfante P."/>
            <person name="Paszkowski U."/>
            <person name="Shachar-Hill Y."/>
            <person name="Young J.P."/>
            <person name="Sanders I.R."/>
            <person name="Henrissat B."/>
            <person name="Rensing S.A."/>
            <person name="Grigoriev I.V."/>
            <person name="Corradi N."/>
            <person name="Roux C."/>
            <person name="Martin F."/>
        </authorList>
    </citation>
    <scope>NUCLEOTIDE SEQUENCE</scope>
    <source>
        <strain evidence="2">DAOM 197198</strain>
    </source>
</reference>
<feature type="compositionally biased region" description="Low complexity" evidence="1">
    <location>
        <begin position="17"/>
        <end position="38"/>
    </location>
</feature>
<proteinExistence type="predicted"/>
<gene>
    <name evidence="2" type="ORF">GLOINDRAFT_28624</name>
</gene>
<name>U9TSK1_RHIID</name>
<evidence type="ECO:0000256" key="1">
    <source>
        <dbReference type="SAM" id="MobiDB-lite"/>
    </source>
</evidence>
<protein>
    <submittedName>
        <fullName evidence="2">Uncharacterized protein</fullName>
    </submittedName>
</protein>
<dbReference type="EMBL" id="KI286325">
    <property type="protein sequence ID" value="ESA11144.1"/>
    <property type="molecule type" value="Genomic_DNA"/>
</dbReference>
<accession>U9TSK1</accession>
<feature type="region of interest" description="Disordered" evidence="1">
    <location>
        <begin position="17"/>
        <end position="40"/>
    </location>
</feature>
<dbReference type="HOGENOM" id="CLU_2980243_0_0_1"/>
<evidence type="ECO:0000313" key="2">
    <source>
        <dbReference type="EMBL" id="ESA11144.1"/>
    </source>
</evidence>
<organism evidence="2">
    <name type="scientific">Rhizophagus irregularis (strain DAOM 181602 / DAOM 197198 / MUCL 43194)</name>
    <name type="common">Arbuscular mycorrhizal fungus</name>
    <name type="synonym">Glomus intraradices</name>
    <dbReference type="NCBI Taxonomy" id="747089"/>
    <lineage>
        <taxon>Eukaryota</taxon>
        <taxon>Fungi</taxon>
        <taxon>Fungi incertae sedis</taxon>
        <taxon>Mucoromycota</taxon>
        <taxon>Glomeromycotina</taxon>
        <taxon>Glomeromycetes</taxon>
        <taxon>Glomerales</taxon>
        <taxon>Glomeraceae</taxon>
        <taxon>Rhizophagus</taxon>
    </lineage>
</organism>
<sequence length="58" mass="6660">MINNRVTHGERLKYVSNKQSQQIQNKNKTNSKTNTGNTHLETTELAYEKGISKKIQTI</sequence>